<dbReference type="Proteomes" id="UP000277204">
    <property type="component" value="Unassembled WGS sequence"/>
</dbReference>
<dbReference type="AlphaFoldDB" id="A0A183L8Z9"/>
<accession>A0A183L8Z9</accession>
<keyword evidence="3" id="KW-1185">Reference proteome</keyword>
<feature type="compositionally biased region" description="Low complexity" evidence="1">
    <location>
        <begin position="57"/>
        <end position="119"/>
    </location>
</feature>
<organism evidence="2 3">
    <name type="scientific">Schistosoma margrebowiei</name>
    <dbReference type="NCBI Taxonomy" id="48269"/>
    <lineage>
        <taxon>Eukaryota</taxon>
        <taxon>Metazoa</taxon>
        <taxon>Spiralia</taxon>
        <taxon>Lophotrochozoa</taxon>
        <taxon>Platyhelminthes</taxon>
        <taxon>Trematoda</taxon>
        <taxon>Digenea</taxon>
        <taxon>Strigeidida</taxon>
        <taxon>Schistosomatoidea</taxon>
        <taxon>Schistosomatidae</taxon>
        <taxon>Schistosoma</taxon>
    </lineage>
</organism>
<evidence type="ECO:0000313" key="3">
    <source>
        <dbReference type="Proteomes" id="UP000277204"/>
    </source>
</evidence>
<reference evidence="2 3" key="1">
    <citation type="submission" date="2018-11" db="EMBL/GenBank/DDBJ databases">
        <authorList>
            <consortium name="Pathogen Informatics"/>
        </authorList>
    </citation>
    <scope>NUCLEOTIDE SEQUENCE [LARGE SCALE GENOMIC DNA]</scope>
    <source>
        <strain evidence="2 3">Zambia</strain>
    </source>
</reference>
<dbReference type="EMBL" id="UZAI01000049">
    <property type="protein sequence ID" value="VDO47345.1"/>
    <property type="molecule type" value="Genomic_DNA"/>
</dbReference>
<proteinExistence type="predicted"/>
<feature type="region of interest" description="Disordered" evidence="1">
    <location>
        <begin position="1"/>
        <end position="119"/>
    </location>
</feature>
<feature type="compositionally biased region" description="Basic and acidic residues" evidence="1">
    <location>
        <begin position="1"/>
        <end position="38"/>
    </location>
</feature>
<protein>
    <submittedName>
        <fullName evidence="2">Uncharacterized protein</fullName>
    </submittedName>
</protein>
<name>A0A183L8Z9_9TREM</name>
<sequence length="119" mass="12730">MESSRPKEKMKTKEHITPINGDRCEKSEQELNETRKEGSGQSGLVNADRLPMFHWDTSSTTTNTTTTSSSTTTNTTTNTTTSSTTTTTTTNITTTITTSSSSSITTTSSSSTTTTATIK</sequence>
<evidence type="ECO:0000313" key="2">
    <source>
        <dbReference type="EMBL" id="VDO47345.1"/>
    </source>
</evidence>
<gene>
    <name evidence="2" type="ORF">SMRZ_LOCUS274</name>
</gene>
<evidence type="ECO:0000256" key="1">
    <source>
        <dbReference type="SAM" id="MobiDB-lite"/>
    </source>
</evidence>